<evidence type="ECO:0000313" key="3">
    <source>
        <dbReference type="Proteomes" id="UP000269721"/>
    </source>
</evidence>
<protein>
    <submittedName>
        <fullName evidence="2">Uncharacterized protein</fullName>
    </submittedName>
</protein>
<evidence type="ECO:0000313" key="2">
    <source>
        <dbReference type="EMBL" id="RKO86188.1"/>
    </source>
</evidence>
<dbReference type="EMBL" id="KZ998403">
    <property type="protein sequence ID" value="RKO86188.1"/>
    <property type="molecule type" value="Genomic_DNA"/>
</dbReference>
<feature type="region of interest" description="Disordered" evidence="1">
    <location>
        <begin position="105"/>
        <end position="182"/>
    </location>
</feature>
<proteinExistence type="predicted"/>
<sequence>MVDWWTPERTAREAAKTINPRVSRHGEIGTSVPRPLKAETPIGQRNEPQTNVHHPVGLPLDSPPPQPTPSACHPSPNVDWHSWVSEGLVRSSGIPLPHLEHILSSPVPGGSMSMSNRGGNDGGEENAGKLGEPDLSVRCGISSHKDLGKKRPTRRAEADNSLRARKLLPSSSMPAGEDLGRPVTQSAHVDTFEADCRFRVFSRPMSAFEGAHRMDIDHVNRSSQPAAPLSPISTVDSATAPIELFAR</sequence>
<dbReference type="Proteomes" id="UP000269721">
    <property type="component" value="Unassembled WGS sequence"/>
</dbReference>
<reference evidence="3" key="1">
    <citation type="journal article" date="2018" name="Nat. Microbiol.">
        <title>Leveraging single-cell genomics to expand the fungal tree of life.</title>
        <authorList>
            <person name="Ahrendt S.R."/>
            <person name="Quandt C.A."/>
            <person name="Ciobanu D."/>
            <person name="Clum A."/>
            <person name="Salamov A."/>
            <person name="Andreopoulos B."/>
            <person name="Cheng J.F."/>
            <person name="Woyke T."/>
            <person name="Pelin A."/>
            <person name="Henrissat B."/>
            <person name="Reynolds N.K."/>
            <person name="Benny G.L."/>
            <person name="Smith M.E."/>
            <person name="James T.Y."/>
            <person name="Grigoriev I.V."/>
        </authorList>
    </citation>
    <scope>NUCLEOTIDE SEQUENCE [LARGE SCALE GENOMIC DNA]</scope>
</reference>
<evidence type="ECO:0000256" key="1">
    <source>
        <dbReference type="SAM" id="MobiDB-lite"/>
    </source>
</evidence>
<keyword evidence="3" id="KW-1185">Reference proteome</keyword>
<feature type="compositionally biased region" description="Low complexity" evidence="1">
    <location>
        <begin position="105"/>
        <end position="118"/>
    </location>
</feature>
<feature type="region of interest" description="Disordered" evidence="1">
    <location>
        <begin position="1"/>
        <end position="74"/>
    </location>
</feature>
<dbReference type="AlphaFoldDB" id="A0A4P9W5J7"/>
<organism evidence="2 3">
    <name type="scientific">Blyttiomyces helicus</name>
    <dbReference type="NCBI Taxonomy" id="388810"/>
    <lineage>
        <taxon>Eukaryota</taxon>
        <taxon>Fungi</taxon>
        <taxon>Fungi incertae sedis</taxon>
        <taxon>Chytridiomycota</taxon>
        <taxon>Chytridiomycota incertae sedis</taxon>
        <taxon>Chytridiomycetes</taxon>
        <taxon>Chytridiomycetes incertae sedis</taxon>
        <taxon>Blyttiomyces</taxon>
    </lineage>
</organism>
<gene>
    <name evidence="2" type="ORF">BDK51DRAFT_38318</name>
</gene>
<accession>A0A4P9W5J7</accession>
<name>A0A4P9W5J7_9FUNG</name>